<accession>A0AAQ3RWV8</accession>
<keyword evidence="2" id="KW-1185">Reference proteome</keyword>
<organism evidence="1 2">
    <name type="scientific">Vigna mungo</name>
    <name type="common">Black gram</name>
    <name type="synonym">Phaseolus mungo</name>
    <dbReference type="NCBI Taxonomy" id="3915"/>
    <lineage>
        <taxon>Eukaryota</taxon>
        <taxon>Viridiplantae</taxon>
        <taxon>Streptophyta</taxon>
        <taxon>Embryophyta</taxon>
        <taxon>Tracheophyta</taxon>
        <taxon>Spermatophyta</taxon>
        <taxon>Magnoliopsida</taxon>
        <taxon>eudicotyledons</taxon>
        <taxon>Gunneridae</taxon>
        <taxon>Pentapetalae</taxon>
        <taxon>rosids</taxon>
        <taxon>fabids</taxon>
        <taxon>Fabales</taxon>
        <taxon>Fabaceae</taxon>
        <taxon>Papilionoideae</taxon>
        <taxon>50 kb inversion clade</taxon>
        <taxon>NPAAA clade</taxon>
        <taxon>indigoferoid/millettioid clade</taxon>
        <taxon>Phaseoleae</taxon>
        <taxon>Vigna</taxon>
    </lineage>
</organism>
<gene>
    <name evidence="1" type="ORF">V8G54_013787</name>
</gene>
<name>A0AAQ3RWV8_VIGMU</name>
<dbReference type="Proteomes" id="UP001374535">
    <property type="component" value="Chromosome 5"/>
</dbReference>
<evidence type="ECO:0000313" key="1">
    <source>
        <dbReference type="EMBL" id="WVZ09257.1"/>
    </source>
</evidence>
<protein>
    <submittedName>
        <fullName evidence="1">Uncharacterized protein</fullName>
    </submittedName>
</protein>
<evidence type="ECO:0000313" key="2">
    <source>
        <dbReference type="Proteomes" id="UP001374535"/>
    </source>
</evidence>
<sequence>MKTNNKLELIRAPEKYTWRTKGNTEFYMSFKLHDQMGYTKKQCTTTLGNNVYLGPHNLNGYIIRLRCRNLRQDHMTMSEKPGPFRGREQYQLCAVNLAGKAARDPPPCPHSFLGIANHSVCHRR</sequence>
<dbReference type="EMBL" id="CP144696">
    <property type="protein sequence ID" value="WVZ09257.1"/>
    <property type="molecule type" value="Genomic_DNA"/>
</dbReference>
<proteinExistence type="predicted"/>
<reference evidence="1 2" key="1">
    <citation type="journal article" date="2023" name="Life. Sci Alliance">
        <title>Evolutionary insights into 3D genome organization and epigenetic landscape of Vigna mungo.</title>
        <authorList>
            <person name="Junaid A."/>
            <person name="Singh B."/>
            <person name="Bhatia S."/>
        </authorList>
    </citation>
    <scope>NUCLEOTIDE SEQUENCE [LARGE SCALE GENOMIC DNA]</scope>
    <source>
        <strain evidence="1">Urdbean</strain>
    </source>
</reference>
<dbReference type="AlphaFoldDB" id="A0AAQ3RWV8"/>